<organism evidence="1">
    <name type="scientific">Arion vulgaris</name>
    <dbReference type="NCBI Taxonomy" id="1028688"/>
    <lineage>
        <taxon>Eukaryota</taxon>
        <taxon>Metazoa</taxon>
        <taxon>Spiralia</taxon>
        <taxon>Lophotrochozoa</taxon>
        <taxon>Mollusca</taxon>
        <taxon>Gastropoda</taxon>
        <taxon>Heterobranchia</taxon>
        <taxon>Euthyneura</taxon>
        <taxon>Panpulmonata</taxon>
        <taxon>Eupulmonata</taxon>
        <taxon>Stylommatophora</taxon>
        <taxon>Helicina</taxon>
        <taxon>Arionoidea</taxon>
        <taxon>Arionidae</taxon>
        <taxon>Arion</taxon>
    </lineage>
</organism>
<feature type="non-terminal residue" evidence="1">
    <location>
        <position position="1"/>
    </location>
</feature>
<gene>
    <name evidence="1" type="primary">ORF219021</name>
</gene>
<dbReference type="AlphaFoldDB" id="A0A0B7C048"/>
<proteinExistence type="predicted"/>
<evidence type="ECO:0000313" key="1">
    <source>
        <dbReference type="EMBL" id="CEK98557.1"/>
    </source>
</evidence>
<reference evidence="1" key="1">
    <citation type="submission" date="2014-12" db="EMBL/GenBank/DDBJ databases">
        <title>Insight into the proteome of Arion vulgaris.</title>
        <authorList>
            <person name="Aradska J."/>
            <person name="Bulat T."/>
            <person name="Smidak R."/>
            <person name="Sarate P."/>
            <person name="Gangsoo J."/>
            <person name="Sialana F."/>
            <person name="Bilban M."/>
            <person name="Lubec G."/>
        </authorList>
    </citation>
    <scope>NUCLEOTIDE SEQUENCE</scope>
    <source>
        <tissue evidence="1">Skin</tissue>
    </source>
</reference>
<sequence length="63" mass="7656">ERRYFRKVARVTRIDNISRFKANILQTRRSPKYDGVSSFAEWADYHIKHGRQRVTDIYLQEDP</sequence>
<dbReference type="EMBL" id="HACG01051686">
    <property type="protein sequence ID" value="CEK98557.1"/>
    <property type="molecule type" value="Transcribed_RNA"/>
</dbReference>
<name>A0A0B7C048_9EUPU</name>
<accession>A0A0B7C048</accession>
<protein>
    <submittedName>
        <fullName evidence="1">Uncharacterized protein</fullName>
    </submittedName>
</protein>